<protein>
    <submittedName>
        <fullName evidence="2">Uncharacterized protein</fullName>
    </submittedName>
</protein>
<reference evidence="2 3" key="1">
    <citation type="submission" date="2019-12" db="EMBL/GenBank/DDBJ databases">
        <title>Chromosome-level assembly of the Caenorhabditis remanei genome.</title>
        <authorList>
            <person name="Teterina A.A."/>
            <person name="Willis J.H."/>
            <person name="Phillips P.C."/>
        </authorList>
    </citation>
    <scope>NUCLEOTIDE SEQUENCE [LARGE SCALE GENOMIC DNA]</scope>
    <source>
        <strain evidence="2 3">PX506</strain>
        <tissue evidence="2">Whole organism</tissue>
    </source>
</reference>
<proteinExistence type="predicted"/>
<organism evidence="2 3">
    <name type="scientific">Caenorhabditis remanei</name>
    <name type="common">Caenorhabditis vulgaris</name>
    <dbReference type="NCBI Taxonomy" id="31234"/>
    <lineage>
        <taxon>Eukaryota</taxon>
        <taxon>Metazoa</taxon>
        <taxon>Ecdysozoa</taxon>
        <taxon>Nematoda</taxon>
        <taxon>Chromadorea</taxon>
        <taxon>Rhabditida</taxon>
        <taxon>Rhabditina</taxon>
        <taxon>Rhabditomorpha</taxon>
        <taxon>Rhabditoidea</taxon>
        <taxon>Rhabditidae</taxon>
        <taxon>Peloderinae</taxon>
        <taxon>Caenorhabditis</taxon>
    </lineage>
</organism>
<dbReference type="AlphaFoldDB" id="A0A6A5H1L3"/>
<gene>
    <name evidence="2" type="ORF">GCK72_009391</name>
</gene>
<comment type="caution">
    <text evidence="2">The sequence shown here is derived from an EMBL/GenBank/DDBJ whole genome shotgun (WGS) entry which is preliminary data.</text>
</comment>
<evidence type="ECO:0000256" key="1">
    <source>
        <dbReference type="SAM" id="Phobius"/>
    </source>
</evidence>
<keyword evidence="1" id="KW-0812">Transmembrane</keyword>
<sequence length="72" mass="8130">MSFLAIPMPFSRNAQTSTTQSPACLENDPNCDLMRYLIALVVFIGLIAIFMFGCKAAIRLLTKKRYVLFYSC</sequence>
<evidence type="ECO:0000313" key="3">
    <source>
        <dbReference type="Proteomes" id="UP000483820"/>
    </source>
</evidence>
<dbReference type="EMBL" id="WUAV01000003">
    <property type="protein sequence ID" value="KAF1761137.1"/>
    <property type="molecule type" value="Genomic_DNA"/>
</dbReference>
<dbReference type="RefSeq" id="XP_053586937.1">
    <property type="nucleotide sequence ID" value="XM_053727360.1"/>
</dbReference>
<name>A0A6A5H1L3_CAERE</name>
<keyword evidence="1" id="KW-1133">Transmembrane helix</keyword>
<accession>A0A6A5H1L3</accession>
<dbReference type="GeneID" id="78774888"/>
<keyword evidence="1" id="KW-0472">Membrane</keyword>
<dbReference type="KEGG" id="crq:GCK72_009391"/>
<dbReference type="Proteomes" id="UP000483820">
    <property type="component" value="Chromosome III"/>
</dbReference>
<dbReference type="CTD" id="78774888"/>
<feature type="transmembrane region" description="Helical" evidence="1">
    <location>
        <begin position="36"/>
        <end position="58"/>
    </location>
</feature>
<evidence type="ECO:0000313" key="2">
    <source>
        <dbReference type="EMBL" id="KAF1761137.1"/>
    </source>
</evidence>